<accession>A0A0U5GCI2</accession>
<reference evidence="3" key="1">
    <citation type="journal article" date="2016" name="Genome Announc.">
        <title>Draft genome sequences of fungus Aspergillus calidoustus.</title>
        <authorList>
            <person name="Horn F."/>
            <person name="Linde J."/>
            <person name="Mattern D.J."/>
            <person name="Walther G."/>
            <person name="Guthke R."/>
            <person name="Scherlach K."/>
            <person name="Martin K."/>
            <person name="Brakhage A.A."/>
            <person name="Petzke L."/>
            <person name="Valiante V."/>
        </authorList>
    </citation>
    <scope>NUCLEOTIDE SEQUENCE [LARGE SCALE GENOMIC DNA]</scope>
    <source>
        <strain evidence="3">SF006504</strain>
    </source>
</reference>
<dbReference type="AlphaFoldDB" id="A0A0U5GCI2"/>
<proteinExistence type="predicted"/>
<dbReference type="STRING" id="454130.A0A0U5GCI2"/>
<dbReference type="EMBL" id="CDMC01000012">
    <property type="protein sequence ID" value="CEL08717.1"/>
    <property type="molecule type" value="Genomic_DNA"/>
</dbReference>
<feature type="domain" description="Aminoglycoside phosphotransferase" evidence="1">
    <location>
        <begin position="7"/>
        <end position="168"/>
    </location>
</feature>
<dbReference type="Proteomes" id="UP000054771">
    <property type="component" value="Unassembled WGS sequence"/>
</dbReference>
<dbReference type="SUPFAM" id="SSF56112">
    <property type="entry name" value="Protein kinase-like (PK-like)"/>
    <property type="match status" value="1"/>
</dbReference>
<name>A0A0U5GCI2_ASPCI</name>
<evidence type="ECO:0000313" key="3">
    <source>
        <dbReference type="Proteomes" id="UP000054771"/>
    </source>
</evidence>
<evidence type="ECO:0000313" key="2">
    <source>
        <dbReference type="EMBL" id="CEL08717.1"/>
    </source>
</evidence>
<dbReference type="CDD" id="cd05120">
    <property type="entry name" value="APH_ChoK_like"/>
    <property type="match status" value="1"/>
</dbReference>
<keyword evidence="3" id="KW-1185">Reference proteome</keyword>
<gene>
    <name evidence="2" type="ORF">ASPCAL11862</name>
</gene>
<dbReference type="InterPro" id="IPR011009">
    <property type="entry name" value="Kinase-like_dom_sf"/>
</dbReference>
<dbReference type="PANTHER" id="PTHR21310:SF15">
    <property type="entry name" value="AMINOGLYCOSIDE PHOSPHOTRANSFERASE DOMAIN-CONTAINING PROTEIN"/>
    <property type="match status" value="1"/>
</dbReference>
<sequence length="210" mass="24302">MALDWDDGERHFIVTERIPGEPLSESWAKMSTDERESIAKQVADYLLQLRSIHSARMQGLNDEPIYSAYLFRNGYGLPHGPLSSNDELWADMDVALKEVPEDVRLQLRKGMPPAEPFSFTHGDLTIVNIMVQDGRVTGILDWESSGFFPVWWEFTCAGIGLSEEDVEWKNLLRKQKHDHSKAREFWRDYYALSKYPNLDERGIALLKDRK</sequence>
<dbReference type="OMA" id="FFPVWWE"/>
<dbReference type="PANTHER" id="PTHR21310">
    <property type="entry name" value="AMINOGLYCOSIDE PHOSPHOTRANSFERASE-RELATED-RELATED"/>
    <property type="match status" value="1"/>
</dbReference>
<organism evidence="2 3">
    <name type="scientific">Aspergillus calidoustus</name>
    <dbReference type="NCBI Taxonomy" id="454130"/>
    <lineage>
        <taxon>Eukaryota</taxon>
        <taxon>Fungi</taxon>
        <taxon>Dikarya</taxon>
        <taxon>Ascomycota</taxon>
        <taxon>Pezizomycotina</taxon>
        <taxon>Eurotiomycetes</taxon>
        <taxon>Eurotiomycetidae</taxon>
        <taxon>Eurotiales</taxon>
        <taxon>Aspergillaceae</taxon>
        <taxon>Aspergillus</taxon>
        <taxon>Aspergillus subgen. Nidulantes</taxon>
    </lineage>
</organism>
<evidence type="ECO:0000259" key="1">
    <source>
        <dbReference type="Pfam" id="PF01636"/>
    </source>
</evidence>
<dbReference type="Gene3D" id="3.90.1200.10">
    <property type="match status" value="1"/>
</dbReference>
<dbReference type="InterPro" id="IPR002575">
    <property type="entry name" value="Aminoglycoside_PTrfase"/>
</dbReference>
<dbReference type="Pfam" id="PF01636">
    <property type="entry name" value="APH"/>
    <property type="match status" value="1"/>
</dbReference>
<dbReference type="OrthoDB" id="8300194at2759"/>
<protein>
    <recommendedName>
        <fullName evidence="1">Aminoglycoside phosphotransferase domain-containing protein</fullName>
    </recommendedName>
</protein>
<dbReference type="InterPro" id="IPR051678">
    <property type="entry name" value="AGP_Transferase"/>
</dbReference>